<dbReference type="RefSeq" id="XP_022315905.1">
    <property type="nucleotide sequence ID" value="XM_022460197.1"/>
</dbReference>
<keyword evidence="2" id="KW-1185">Reference proteome</keyword>
<evidence type="ECO:0000313" key="3">
    <source>
        <dbReference type="RefSeq" id="XP_022315904.1"/>
    </source>
</evidence>
<evidence type="ECO:0000313" key="4">
    <source>
        <dbReference type="RefSeq" id="XP_022315905.1"/>
    </source>
</evidence>
<dbReference type="OrthoDB" id="10045556at2759"/>
<protein>
    <submittedName>
        <fullName evidence="3 4">Uncharacterized protein LOC111119740</fullName>
    </submittedName>
</protein>
<dbReference type="Proteomes" id="UP000694844">
    <property type="component" value="Chromosome 2"/>
</dbReference>
<dbReference type="RefSeq" id="XP_022315904.1">
    <property type="nucleotide sequence ID" value="XM_022460196.1"/>
</dbReference>
<organism evidence="2 3">
    <name type="scientific">Crassostrea virginica</name>
    <name type="common">Eastern oyster</name>
    <dbReference type="NCBI Taxonomy" id="6565"/>
    <lineage>
        <taxon>Eukaryota</taxon>
        <taxon>Metazoa</taxon>
        <taxon>Spiralia</taxon>
        <taxon>Lophotrochozoa</taxon>
        <taxon>Mollusca</taxon>
        <taxon>Bivalvia</taxon>
        <taxon>Autobranchia</taxon>
        <taxon>Pteriomorphia</taxon>
        <taxon>Ostreida</taxon>
        <taxon>Ostreoidea</taxon>
        <taxon>Ostreidae</taxon>
        <taxon>Crassostrea</taxon>
    </lineage>
</organism>
<evidence type="ECO:0000256" key="1">
    <source>
        <dbReference type="SAM" id="MobiDB-lite"/>
    </source>
</evidence>
<evidence type="ECO:0000313" key="2">
    <source>
        <dbReference type="Proteomes" id="UP000694844"/>
    </source>
</evidence>
<dbReference type="GeneID" id="111119740"/>
<dbReference type="KEGG" id="cvn:111119740"/>
<reference evidence="3 4" key="1">
    <citation type="submission" date="2025-04" db="UniProtKB">
        <authorList>
            <consortium name="RefSeq"/>
        </authorList>
    </citation>
    <scope>IDENTIFICATION</scope>
    <source>
        <tissue evidence="3 4">Whole sample</tissue>
    </source>
</reference>
<dbReference type="AlphaFoldDB" id="A0A8B8CL32"/>
<sequence length="212" mass="24449">MPWLSEGYTKEELGIDPARCLVFLPSLGADSYRDLPVVPTPQSSGEDLPHKGKVKPPAVKKKYSHPTWKKKHVVEDWTCSHTKPESTSYGYDYGIVEPRSAAVIRKEIEDLENLMQGIGNMDSDCMMVRYQAEIEKFRQTYKDTMALVPERLLHSPVPVDTFGLRQFYREHDEIMLEIRHQHSLCIQELAQIETEAEIDSARKYFKHVVLNT</sequence>
<feature type="region of interest" description="Disordered" evidence="1">
    <location>
        <begin position="38"/>
        <end position="59"/>
    </location>
</feature>
<gene>
    <name evidence="3 4" type="primary">LOC111119740</name>
</gene>
<accession>A0A8B8CL32</accession>
<proteinExistence type="predicted"/>
<name>A0A8B8CL32_CRAVI</name>